<dbReference type="InterPro" id="IPR020904">
    <property type="entry name" value="Sc_DH/Rdtase_CS"/>
</dbReference>
<keyword evidence="2" id="KW-0560">Oxidoreductase</keyword>
<gene>
    <name evidence="3" type="ORF">ACFQFQ_22600</name>
</gene>
<reference evidence="4" key="1">
    <citation type="journal article" date="2019" name="Int. J. Syst. Evol. Microbiol.">
        <title>The Global Catalogue of Microorganisms (GCM) 10K type strain sequencing project: providing services to taxonomists for standard genome sequencing and annotation.</title>
        <authorList>
            <consortium name="The Broad Institute Genomics Platform"/>
            <consortium name="The Broad Institute Genome Sequencing Center for Infectious Disease"/>
            <person name="Wu L."/>
            <person name="Ma J."/>
        </authorList>
    </citation>
    <scope>NUCLEOTIDE SEQUENCE [LARGE SCALE GENOMIC DNA]</scope>
    <source>
        <strain evidence="4">CCUG 66188</strain>
    </source>
</reference>
<sequence length="252" mass="26031">MQLTDKIVIITGASSGIGAAAAFKFAKEGARLVLGARREKELNTIAGQINQSNGNAVCLPGDVCDEDYNRALVELAEDTWGGLDASFNNAGTGKSGTVPEMENEDWQGVLSTNLTSAFFAAKHQIPAMKRNGSGSIIFTSSVIGYTTAFPGMGAYAASKAGVIGLTKVLAVEHGADGIRANSILPGAANTPMLGDLDSDPDQMAFYSALHALKRVADPEEIAEAAVFLASDGSRFVTGTAMVVDGGVSVNKI</sequence>
<dbReference type="NCBIfam" id="NF005559">
    <property type="entry name" value="PRK07231.1"/>
    <property type="match status" value="1"/>
</dbReference>
<dbReference type="PANTHER" id="PTHR43669">
    <property type="entry name" value="5-KETO-D-GLUCONATE 5-REDUCTASE"/>
    <property type="match status" value="1"/>
</dbReference>
<dbReference type="SUPFAM" id="SSF51735">
    <property type="entry name" value="NAD(P)-binding Rossmann-fold domains"/>
    <property type="match status" value="1"/>
</dbReference>
<name>A0ABW2B8E3_9RHOB</name>
<dbReference type="NCBIfam" id="NF005681">
    <property type="entry name" value="PRK07478.1"/>
    <property type="match status" value="1"/>
</dbReference>
<comment type="caution">
    <text evidence="3">The sequence shown here is derived from an EMBL/GenBank/DDBJ whole genome shotgun (WGS) entry which is preliminary data.</text>
</comment>
<dbReference type="PROSITE" id="PS00061">
    <property type="entry name" value="ADH_SHORT"/>
    <property type="match status" value="1"/>
</dbReference>
<proteinExistence type="inferred from homology"/>
<organism evidence="3 4">
    <name type="scientific">Sulfitobacter porphyrae</name>
    <dbReference type="NCBI Taxonomy" id="1246864"/>
    <lineage>
        <taxon>Bacteria</taxon>
        <taxon>Pseudomonadati</taxon>
        <taxon>Pseudomonadota</taxon>
        <taxon>Alphaproteobacteria</taxon>
        <taxon>Rhodobacterales</taxon>
        <taxon>Roseobacteraceae</taxon>
        <taxon>Sulfitobacter</taxon>
    </lineage>
</organism>
<dbReference type="PANTHER" id="PTHR43669:SF3">
    <property type="entry name" value="ALCOHOL DEHYDROGENASE, PUTATIVE (AFU_ORTHOLOGUE AFUA_3G03445)-RELATED"/>
    <property type="match status" value="1"/>
</dbReference>
<dbReference type="EMBL" id="JBHSWG010000003">
    <property type="protein sequence ID" value="MFC6761623.1"/>
    <property type="molecule type" value="Genomic_DNA"/>
</dbReference>
<dbReference type="InterPro" id="IPR036291">
    <property type="entry name" value="NAD(P)-bd_dom_sf"/>
</dbReference>
<evidence type="ECO:0000256" key="2">
    <source>
        <dbReference type="ARBA" id="ARBA00023002"/>
    </source>
</evidence>
<dbReference type="InterPro" id="IPR002347">
    <property type="entry name" value="SDR_fam"/>
</dbReference>
<evidence type="ECO:0000313" key="4">
    <source>
        <dbReference type="Proteomes" id="UP001596353"/>
    </source>
</evidence>
<keyword evidence="4" id="KW-1185">Reference proteome</keyword>
<dbReference type="CDD" id="cd05233">
    <property type="entry name" value="SDR_c"/>
    <property type="match status" value="1"/>
</dbReference>
<dbReference type="PRINTS" id="PR00081">
    <property type="entry name" value="GDHRDH"/>
</dbReference>
<dbReference type="Proteomes" id="UP001596353">
    <property type="component" value="Unassembled WGS sequence"/>
</dbReference>
<dbReference type="Pfam" id="PF13561">
    <property type="entry name" value="adh_short_C2"/>
    <property type="match status" value="1"/>
</dbReference>
<protein>
    <submittedName>
        <fullName evidence="3">SDR family oxidoreductase</fullName>
    </submittedName>
</protein>
<dbReference type="Gene3D" id="3.40.50.720">
    <property type="entry name" value="NAD(P)-binding Rossmann-like Domain"/>
    <property type="match status" value="1"/>
</dbReference>
<dbReference type="PRINTS" id="PR00080">
    <property type="entry name" value="SDRFAMILY"/>
</dbReference>
<comment type="similarity">
    <text evidence="1">Belongs to the short-chain dehydrogenases/reductases (SDR) family.</text>
</comment>
<evidence type="ECO:0000256" key="1">
    <source>
        <dbReference type="ARBA" id="ARBA00006484"/>
    </source>
</evidence>
<evidence type="ECO:0000313" key="3">
    <source>
        <dbReference type="EMBL" id="MFC6761623.1"/>
    </source>
</evidence>
<accession>A0ABW2B8E3</accession>